<reference evidence="1" key="1">
    <citation type="submission" date="2020-11" db="EMBL/GenBank/DDBJ databases">
        <authorList>
            <person name="Tran Van P."/>
        </authorList>
    </citation>
    <scope>NUCLEOTIDE SEQUENCE</scope>
</reference>
<organism evidence="1">
    <name type="scientific">Timema bartmani</name>
    <dbReference type="NCBI Taxonomy" id="61472"/>
    <lineage>
        <taxon>Eukaryota</taxon>
        <taxon>Metazoa</taxon>
        <taxon>Ecdysozoa</taxon>
        <taxon>Arthropoda</taxon>
        <taxon>Hexapoda</taxon>
        <taxon>Insecta</taxon>
        <taxon>Pterygota</taxon>
        <taxon>Neoptera</taxon>
        <taxon>Polyneoptera</taxon>
        <taxon>Phasmatodea</taxon>
        <taxon>Timematodea</taxon>
        <taxon>Timematoidea</taxon>
        <taxon>Timematidae</taxon>
        <taxon>Timema</taxon>
    </lineage>
</organism>
<gene>
    <name evidence="1" type="ORF">TBIB3V08_LOCUS4501</name>
</gene>
<dbReference type="EMBL" id="OD565547">
    <property type="protein sequence ID" value="CAD7442058.1"/>
    <property type="molecule type" value="Genomic_DNA"/>
</dbReference>
<protein>
    <submittedName>
        <fullName evidence="1">Uncharacterized protein</fullName>
    </submittedName>
</protein>
<proteinExistence type="predicted"/>
<dbReference type="AlphaFoldDB" id="A0A7R9HZM2"/>
<evidence type="ECO:0000313" key="1">
    <source>
        <dbReference type="EMBL" id="CAD7442058.1"/>
    </source>
</evidence>
<accession>A0A7R9HZM2</accession>
<sequence>MCPVPSRRLRLATRVSVQLLYIASASILLREHHQADVCGDDQKEESSWVPEWRVRPVAINKTFPSCFSGDKEESNTILYVIVSLQRSKQFIIYQIILQR</sequence>
<name>A0A7R9HZM2_9NEOP</name>